<dbReference type="AlphaFoldDB" id="A0A382THE0"/>
<sequence length="218" mass="24345">VQPSGTYLERTANWEITFKDEAQASVLISSNQFNFLFNPGFGYIVPNDTVTWECSLGGGSVLICLGPTNSLTYTLNCPSGSCRLHVMMEASIESDSRIRFSLGPLDTSLAGAGQNTFGMFNIIELSRAGLLPTPKYLITERSFEKVNLTWSVDEEGYEGEFEIQRKKNLLDLYTVLGTTFDTSFSDQPADPGDYWYRVFSIRDEKKSTGSNVRKISYD</sequence>
<name>A0A382THE0_9ZZZZ</name>
<dbReference type="Gene3D" id="2.60.40.10">
    <property type="entry name" value="Immunoglobulins"/>
    <property type="match status" value="1"/>
</dbReference>
<dbReference type="InterPro" id="IPR013783">
    <property type="entry name" value="Ig-like_fold"/>
</dbReference>
<proteinExistence type="predicted"/>
<accession>A0A382THE0</accession>
<feature type="non-terminal residue" evidence="1">
    <location>
        <position position="1"/>
    </location>
</feature>
<dbReference type="EMBL" id="UINC01136597">
    <property type="protein sequence ID" value="SVD21466.1"/>
    <property type="molecule type" value="Genomic_DNA"/>
</dbReference>
<evidence type="ECO:0000313" key="1">
    <source>
        <dbReference type="EMBL" id="SVD21466.1"/>
    </source>
</evidence>
<organism evidence="1">
    <name type="scientific">marine metagenome</name>
    <dbReference type="NCBI Taxonomy" id="408172"/>
    <lineage>
        <taxon>unclassified sequences</taxon>
        <taxon>metagenomes</taxon>
        <taxon>ecological metagenomes</taxon>
    </lineage>
</organism>
<gene>
    <name evidence="1" type="ORF">METZ01_LOCUS374320</name>
</gene>
<protein>
    <submittedName>
        <fullName evidence="1">Uncharacterized protein</fullName>
    </submittedName>
</protein>
<reference evidence="1" key="1">
    <citation type="submission" date="2018-05" db="EMBL/GenBank/DDBJ databases">
        <authorList>
            <person name="Lanie J.A."/>
            <person name="Ng W.-L."/>
            <person name="Kazmierczak K.M."/>
            <person name="Andrzejewski T.M."/>
            <person name="Davidsen T.M."/>
            <person name="Wayne K.J."/>
            <person name="Tettelin H."/>
            <person name="Glass J.I."/>
            <person name="Rusch D."/>
            <person name="Podicherti R."/>
            <person name="Tsui H.-C.T."/>
            <person name="Winkler M.E."/>
        </authorList>
    </citation>
    <scope>NUCLEOTIDE SEQUENCE</scope>
</reference>